<organism evidence="3 4">
    <name type="scientific">Puccinia striiformis</name>
    <dbReference type="NCBI Taxonomy" id="27350"/>
    <lineage>
        <taxon>Eukaryota</taxon>
        <taxon>Fungi</taxon>
        <taxon>Dikarya</taxon>
        <taxon>Basidiomycota</taxon>
        <taxon>Pucciniomycotina</taxon>
        <taxon>Pucciniomycetes</taxon>
        <taxon>Pucciniales</taxon>
        <taxon>Pucciniaceae</taxon>
        <taxon>Puccinia</taxon>
    </lineage>
</organism>
<reference evidence="4" key="2">
    <citation type="journal article" date="2018" name="BMC Genomics">
        <title>Genomic insights into host adaptation between the wheat stripe rust pathogen (Puccinia striiformis f. sp. tritici) and the barley stripe rust pathogen (Puccinia striiformis f. sp. hordei).</title>
        <authorList>
            <person name="Xia C."/>
            <person name="Wang M."/>
            <person name="Yin C."/>
            <person name="Cornejo O.E."/>
            <person name="Hulbert S.H."/>
            <person name="Chen X."/>
        </authorList>
    </citation>
    <scope>NUCLEOTIDE SEQUENCE [LARGE SCALE GENOMIC DNA]</scope>
    <source>
        <strain evidence="4">93TX-2</strain>
    </source>
</reference>
<dbReference type="VEuPathDB" id="FungiDB:PSHT_08890"/>
<dbReference type="OrthoDB" id="2507258at2759"/>
<evidence type="ECO:0000256" key="1">
    <source>
        <dbReference type="SAM" id="MobiDB-lite"/>
    </source>
</evidence>
<sequence>MSSTLRSFVFIAVYFSDLSAAFSSSLIPQHMTGFVTTATPPRPAIDLIGIGPQKFAQPPHGEYISPDYAAWPPLDQLNDRLGPAHPPHDLMGIGPEIFPTPGQAPHAESIAPEHAAWPPLDQLNDRLGPAHPPHDLMGIGPEIFPTLGQPPHADSPARPPLDALTDSEDSNSFWTYKKTPNGNIIAHYPEDFVGSPKPLYHIPTYHKGQAVGPGPLKDYVFPHDPMVPSESPENLAPSPQSGGNRKLLANTPDDLTASPQIFRRPGLSSVYAFPAHTPPLRNFFEGRPELEEVAEKQGKALVQGKREPISSDNLAIWTKQNQDYLQLKPKDQEEIRTWLQQRFFDSDPTSKTGGKAIAYIWSLQKSTGKHLVWWGKSIINAGKTDEHEFIDLVEIGDTLSFFNKRANFEILDQHAEAISKKLLKILEYDSQKNLRGDALAIPTLIDVKGRGNVSMYKARMGQLMNIHLRHFDQKDVRSKEKVLQDLYFFVGQSREKAISKATNALKKSPESFKKLLTPERGVPGQADYERIEAALNSLGKAFSGSLIPQHVTGIATTATPPRPAIDIIGIGPQIVAQSPHGEFTPPPDYATWPPLNAPAWTPSEDSDSFYTFNTVPKEKIPSANPKELFGLPRPQWQGSESGKGQFAGADYRLHDRIAPSPPPENVTPSPESGFNRKLLATGFKSYTPTPVGEISAAENPKDLLGLPRPQWKNPEFQKGKFVGKDYRLHDRIAPSPSPENPIPSPDSGFHRRLLANAPSSKSYTPTPVGEISSEDPKNLFGLPRPEWRDPNSHEDQFIGPDYRLHHRIVPSASPEDLAPSPQSGNRKLLANTPDDLTASPQIFGRPGLSSAYAFPAHASPLEKISFEGRPELQQVAEKQATALVHNKRDPISLDNIDSWTKQNEEYLQLSPHDQEEVRTWLQQEYFDSNPTSKMGEKAIAYIWSLHKSTGKNLVWWGNSIINAGKTDEHEFMDLVEIGDTLKFFNKRADFRILAQNDEAIADHLLKVLEYDSQGQPRSHALAIQKLIEVKGRHGVSMYKARVGQLMNKRLRYFDQQDDRSKERVLQNLYFYVGNSRKEAISKATDALKKSPESFKKLLTPERGGLRPSRL</sequence>
<feature type="region of interest" description="Disordered" evidence="1">
    <location>
        <begin position="223"/>
        <end position="246"/>
    </location>
</feature>
<dbReference type="Proteomes" id="UP000238274">
    <property type="component" value="Unassembled WGS sequence"/>
</dbReference>
<proteinExistence type="predicted"/>
<comment type="caution">
    <text evidence="3">The sequence shown here is derived from an EMBL/GenBank/DDBJ whole genome shotgun (WGS) entry which is preliminary data.</text>
</comment>
<feature type="chain" id="PRO_5015627897" evidence="2">
    <location>
        <begin position="22"/>
        <end position="1110"/>
    </location>
</feature>
<dbReference type="AlphaFoldDB" id="A0A2S4VK26"/>
<dbReference type="VEuPathDB" id="FungiDB:PSTT_12069"/>
<feature type="region of interest" description="Disordered" evidence="1">
    <location>
        <begin position="730"/>
        <end position="792"/>
    </location>
</feature>
<evidence type="ECO:0000313" key="4">
    <source>
        <dbReference type="Proteomes" id="UP000238274"/>
    </source>
</evidence>
<protein>
    <submittedName>
        <fullName evidence="3">Uncharacterized protein</fullName>
    </submittedName>
</protein>
<accession>A0A2S4VK26</accession>
<reference evidence="3 4" key="1">
    <citation type="submission" date="2017-12" db="EMBL/GenBank/DDBJ databases">
        <title>Gene loss provides genomic basis for host adaptation in cereal stripe rust fungi.</title>
        <authorList>
            <person name="Xia C."/>
        </authorList>
    </citation>
    <scope>NUCLEOTIDE SEQUENCE [LARGE SCALE GENOMIC DNA]</scope>
    <source>
        <strain evidence="3 4">93TX-2</strain>
    </source>
</reference>
<feature type="region of interest" description="Disordered" evidence="1">
    <location>
        <begin position="691"/>
        <end position="716"/>
    </location>
</feature>
<dbReference type="VEuPathDB" id="FungiDB:PSTT_07049"/>
<evidence type="ECO:0000313" key="3">
    <source>
        <dbReference type="EMBL" id="POW09906.1"/>
    </source>
</evidence>
<reference evidence="4" key="3">
    <citation type="journal article" date="2018" name="Mol. Plant Microbe Interact.">
        <title>Genome sequence resources for the wheat stripe rust pathogen (Puccinia striiformis f. sp. tritici) and the barley stripe rust pathogen (Puccinia striiformis f. sp. hordei).</title>
        <authorList>
            <person name="Xia C."/>
            <person name="Wang M."/>
            <person name="Yin C."/>
            <person name="Cornejo O.E."/>
            <person name="Hulbert S.H."/>
            <person name="Chen X."/>
        </authorList>
    </citation>
    <scope>NUCLEOTIDE SEQUENCE [LARGE SCALE GENOMIC DNA]</scope>
    <source>
        <strain evidence="4">93TX-2</strain>
    </source>
</reference>
<dbReference type="VEuPathDB" id="FungiDB:PSTT_07038"/>
<keyword evidence="4" id="KW-1185">Reference proteome</keyword>
<feature type="signal peptide" evidence="2">
    <location>
        <begin position="1"/>
        <end position="21"/>
    </location>
</feature>
<evidence type="ECO:0000256" key="2">
    <source>
        <dbReference type="SAM" id="SignalP"/>
    </source>
</evidence>
<feature type="compositionally biased region" description="Pro residues" evidence="1">
    <location>
        <begin position="735"/>
        <end position="744"/>
    </location>
</feature>
<dbReference type="EMBL" id="PKSM01000123">
    <property type="protein sequence ID" value="POW09906.1"/>
    <property type="molecule type" value="Genomic_DNA"/>
</dbReference>
<name>A0A2S4VK26_9BASI</name>
<gene>
    <name evidence="3" type="ORF">PSHT_08890</name>
</gene>
<keyword evidence="2" id="KW-0732">Signal</keyword>